<proteinExistence type="predicted"/>
<dbReference type="RefSeq" id="WP_063202076.1">
    <property type="nucleotide sequence ID" value="NZ_CAMITG010000001.1"/>
</dbReference>
<evidence type="ECO:0000313" key="2">
    <source>
        <dbReference type="EMBL" id="QPS22678.1"/>
    </source>
</evidence>
<organism evidence="2 3">
    <name type="scientific">Serratia plymuthica</name>
    <dbReference type="NCBI Taxonomy" id="82996"/>
    <lineage>
        <taxon>Bacteria</taxon>
        <taxon>Pseudomonadati</taxon>
        <taxon>Pseudomonadota</taxon>
        <taxon>Gammaproteobacteria</taxon>
        <taxon>Enterobacterales</taxon>
        <taxon>Yersiniaceae</taxon>
        <taxon>Serratia</taxon>
    </lineage>
</organism>
<feature type="domain" description="CdiI immunity protein" evidence="1">
    <location>
        <begin position="10"/>
        <end position="98"/>
    </location>
</feature>
<dbReference type="Proteomes" id="UP000594967">
    <property type="component" value="Chromosome"/>
</dbReference>
<keyword evidence="3" id="KW-1185">Reference proteome</keyword>
<evidence type="ECO:0000313" key="3">
    <source>
        <dbReference type="Proteomes" id="UP000594967"/>
    </source>
</evidence>
<accession>A0A7T2WDL6</accession>
<dbReference type="EMBL" id="CP065673">
    <property type="protein sequence ID" value="QPS22678.1"/>
    <property type="molecule type" value="Genomic_DNA"/>
</dbReference>
<dbReference type="InterPro" id="IPR041129">
    <property type="entry name" value="CdiI_2"/>
</dbReference>
<sequence length="106" mass="12524">MKKATKDDDFNQLDQLIGCHFNQDYHYINDGEDAIEGIVYFFKKTANEKDLQELKNEIVNFIDIYNDSLDTEFEKRYGFDFSPSLWETTAYDFLRSVLKVISNQNS</sequence>
<protein>
    <recommendedName>
        <fullName evidence="1">CdiI immunity protein domain-containing protein</fullName>
    </recommendedName>
</protein>
<name>A0A7T2WDL6_SERPL</name>
<dbReference type="Pfam" id="PF18593">
    <property type="entry name" value="CdiI_2"/>
    <property type="match status" value="1"/>
</dbReference>
<evidence type="ECO:0000259" key="1">
    <source>
        <dbReference type="Pfam" id="PF18593"/>
    </source>
</evidence>
<gene>
    <name evidence="2" type="ORF">I6G64_09990</name>
</gene>
<reference evidence="2 3" key="1">
    <citation type="submission" date="2020-12" db="EMBL/GenBank/DDBJ databases">
        <title>FDA dAtabase for Regulatory Grade micrObial Sequences (FDA-ARGOS): Supporting development and validation of Infectious Disease Dx tests.</title>
        <authorList>
            <person name="Sproer C."/>
            <person name="Gronow S."/>
            <person name="Severitt S."/>
            <person name="Schroder I."/>
            <person name="Tallon L."/>
            <person name="Sadzewicz L."/>
            <person name="Zhao X."/>
            <person name="Boylan J."/>
            <person name="Ott S."/>
            <person name="Bowen H."/>
            <person name="Vavikolanu K."/>
            <person name="Mehta A."/>
            <person name="Aluvathingal J."/>
            <person name="Nadendla S."/>
            <person name="Lowell S."/>
            <person name="Myers T."/>
            <person name="Yan Y."/>
            <person name="Sichtig H."/>
        </authorList>
    </citation>
    <scope>NUCLEOTIDE SEQUENCE [LARGE SCALE GENOMIC DNA]</scope>
    <source>
        <strain evidence="2 3">FDAARGOS_907</strain>
    </source>
</reference>